<dbReference type="AlphaFoldDB" id="A0A6P8UFF2"/>
<dbReference type="OrthoDB" id="775972at2759"/>
<dbReference type="FunFam" id="3.30.70.270:FF:000026">
    <property type="entry name" value="Transposon Ty3-G Gag-Pol polyprotein"/>
    <property type="match status" value="1"/>
</dbReference>
<dbReference type="InParanoid" id="A0A6P8UFF2"/>
<feature type="region of interest" description="Disordered" evidence="1">
    <location>
        <begin position="178"/>
        <end position="222"/>
    </location>
</feature>
<dbReference type="Proteomes" id="UP000515161">
    <property type="component" value="Unplaced"/>
</dbReference>
<dbReference type="InterPro" id="IPR041577">
    <property type="entry name" value="RT_RNaseH_2"/>
</dbReference>
<evidence type="ECO:0000259" key="2">
    <source>
        <dbReference type="Pfam" id="PF17919"/>
    </source>
</evidence>
<organism evidence="3 4">
    <name type="scientific">Gymnodraco acuticeps</name>
    <name type="common">Antarctic dragonfish</name>
    <dbReference type="NCBI Taxonomy" id="8218"/>
    <lineage>
        <taxon>Eukaryota</taxon>
        <taxon>Metazoa</taxon>
        <taxon>Chordata</taxon>
        <taxon>Craniata</taxon>
        <taxon>Vertebrata</taxon>
        <taxon>Euteleostomi</taxon>
        <taxon>Actinopterygii</taxon>
        <taxon>Neopterygii</taxon>
        <taxon>Teleostei</taxon>
        <taxon>Neoteleostei</taxon>
        <taxon>Acanthomorphata</taxon>
        <taxon>Eupercaria</taxon>
        <taxon>Perciformes</taxon>
        <taxon>Notothenioidei</taxon>
        <taxon>Bathydraconidae</taxon>
        <taxon>Gymnodraco</taxon>
    </lineage>
</organism>
<dbReference type="CDD" id="cd05481">
    <property type="entry name" value="retropepsin_like_LTR_1"/>
    <property type="match status" value="1"/>
</dbReference>
<dbReference type="RefSeq" id="XP_034075799.1">
    <property type="nucleotide sequence ID" value="XM_034219908.1"/>
</dbReference>
<name>A0A6P8UFF2_GYMAC</name>
<gene>
    <name evidence="4" type="primary">LOC117548545</name>
</gene>
<dbReference type="KEGG" id="gacu:117548545"/>
<accession>A0A6P8UFF2</accession>
<dbReference type="GeneID" id="117548545"/>
<dbReference type="InterPro" id="IPR043502">
    <property type="entry name" value="DNA/RNA_pol_sf"/>
</dbReference>
<evidence type="ECO:0000256" key="1">
    <source>
        <dbReference type="SAM" id="MobiDB-lite"/>
    </source>
</evidence>
<evidence type="ECO:0000313" key="4">
    <source>
        <dbReference type="RefSeq" id="XP_034075799.1"/>
    </source>
</evidence>
<dbReference type="Pfam" id="PF17919">
    <property type="entry name" value="RT_RNaseH_2"/>
    <property type="match status" value="1"/>
</dbReference>
<keyword evidence="3" id="KW-1185">Reference proteome</keyword>
<dbReference type="SUPFAM" id="SSF56672">
    <property type="entry name" value="DNA/RNA polymerases"/>
    <property type="match status" value="1"/>
</dbReference>
<sequence length="619" mass="69194">MASSIPPPEPMKMAGDIHSNWVSFRAEFEDYLLATGLSEKVKPVQAAALRRLMGNDCRHVYKHNLGLTADQQKDAGAILVALEQYFTPAKNVIFERYVFGNLKQEDGELLDAFATRLREKAASCEYGAIKDELIRDRLVLGITDEGARRRLLRGKDLKLDEAIKICRAAEVMDSKLKTMSLGSSGPGDSINATQGQRYGRRSASRPSESTNTSAQPQSMRDAGECKYCGTRHKRGRDLCPAFGKSCRSCGTANHFAKVCMKRGQQARQLNAVDDPLPGELEDSDERDVYTAESVGAVNTRGKKWFVNLPLQSGVQRCQLDSGATCNVMSIKDKTRLTPRTPLLKSLTRLKLYNSEWMSSLGVYSTQCVIRGKTHRLDFEIVHTGQRPLLSGETCERLGLIRFTIPEELNKVEHCRKGDLTKGLKADPEKVRAVLDMPNPTDAKGVQRCVGFVNYLSRFMPRLSAVCEPLRRLLDKDVMWHWLPKHDAAMKEIKALVMAVPVLRYYDVRKPVTVQSDSSQAGLGCCLLQGGQPVAFASRALTQTEQNYAQIEKECLSIVFACQRFHYYLYGRGDVTAETDHWCPSSPSPSSVHQSAFRACSSHFRTTALWWYTSQALRCT</sequence>
<protein>
    <submittedName>
        <fullName evidence="4">Uncharacterized protein LOC117548545</fullName>
    </submittedName>
</protein>
<dbReference type="InterPro" id="IPR043128">
    <property type="entry name" value="Rev_trsase/Diguanyl_cyclase"/>
</dbReference>
<dbReference type="PANTHER" id="PTHR37984:SF8">
    <property type="entry name" value="CCHC-TYPE DOMAIN-CONTAINING PROTEIN"/>
    <property type="match status" value="1"/>
</dbReference>
<evidence type="ECO:0000313" key="3">
    <source>
        <dbReference type="Proteomes" id="UP000515161"/>
    </source>
</evidence>
<dbReference type="Gene3D" id="3.30.70.270">
    <property type="match status" value="1"/>
</dbReference>
<reference evidence="4" key="1">
    <citation type="submission" date="2025-08" db="UniProtKB">
        <authorList>
            <consortium name="RefSeq"/>
        </authorList>
    </citation>
    <scope>IDENTIFICATION</scope>
</reference>
<proteinExistence type="predicted"/>
<dbReference type="PANTHER" id="PTHR37984">
    <property type="entry name" value="PROTEIN CBG26694"/>
    <property type="match status" value="1"/>
</dbReference>
<feature type="compositionally biased region" description="Polar residues" evidence="1">
    <location>
        <begin position="204"/>
        <end position="218"/>
    </location>
</feature>
<dbReference type="FunFam" id="3.10.20.370:FF:000001">
    <property type="entry name" value="Retrovirus-related Pol polyprotein from transposon 17.6-like protein"/>
    <property type="match status" value="1"/>
</dbReference>
<dbReference type="InterPro" id="IPR050951">
    <property type="entry name" value="Retrovirus_Pol_polyprotein"/>
</dbReference>
<feature type="domain" description="Reverse transcriptase/retrotransposon-derived protein RNase H-like" evidence="2">
    <location>
        <begin position="481"/>
        <end position="571"/>
    </location>
</feature>